<dbReference type="AlphaFoldDB" id="A0AAE8MPC4"/>
<evidence type="ECO:0000313" key="3">
    <source>
        <dbReference type="Proteomes" id="UP001187682"/>
    </source>
</evidence>
<reference evidence="2" key="1">
    <citation type="submission" date="2018-03" db="EMBL/GenBank/DDBJ databases">
        <authorList>
            <person name="Guldener U."/>
        </authorList>
    </citation>
    <scope>NUCLEOTIDE SEQUENCE</scope>
</reference>
<name>A0AAE8MPC4_9PEZI</name>
<keyword evidence="3" id="KW-1185">Reference proteome</keyword>
<evidence type="ECO:0000256" key="1">
    <source>
        <dbReference type="SAM" id="MobiDB-lite"/>
    </source>
</evidence>
<dbReference type="EMBL" id="ONZQ02000001">
    <property type="protein sequence ID" value="SPN96876.1"/>
    <property type="molecule type" value="Genomic_DNA"/>
</dbReference>
<sequence>MSNNILPGQFRSVVSDVHDICIDATANWINSHSGSYGRRVTSDPFRRPSRTPRRRAEPYPSSRVLGAERRAQRYRLVVLGSEMIAVENMKCLLEWAGTIVLWEEKGLGRMEEAEAIERAKGAGREICGWVGDEEGKDLIEGLVVEKFWEE</sequence>
<feature type="region of interest" description="Disordered" evidence="1">
    <location>
        <begin position="35"/>
        <end position="61"/>
    </location>
</feature>
<protein>
    <submittedName>
        <fullName evidence="2">Uncharacterized protein</fullName>
    </submittedName>
</protein>
<gene>
    <name evidence="2" type="ORF">DNG_00396</name>
</gene>
<accession>A0AAE8MPC4</accession>
<proteinExistence type="predicted"/>
<evidence type="ECO:0000313" key="2">
    <source>
        <dbReference type="EMBL" id="SPN96876.1"/>
    </source>
</evidence>
<dbReference type="Proteomes" id="UP001187682">
    <property type="component" value="Unassembled WGS sequence"/>
</dbReference>
<organism evidence="2 3">
    <name type="scientific">Cephalotrichum gorgonifer</name>
    <dbReference type="NCBI Taxonomy" id="2041049"/>
    <lineage>
        <taxon>Eukaryota</taxon>
        <taxon>Fungi</taxon>
        <taxon>Dikarya</taxon>
        <taxon>Ascomycota</taxon>
        <taxon>Pezizomycotina</taxon>
        <taxon>Sordariomycetes</taxon>
        <taxon>Hypocreomycetidae</taxon>
        <taxon>Microascales</taxon>
        <taxon>Microascaceae</taxon>
        <taxon>Cephalotrichum</taxon>
    </lineage>
</organism>
<comment type="caution">
    <text evidence="2">The sequence shown here is derived from an EMBL/GenBank/DDBJ whole genome shotgun (WGS) entry which is preliminary data.</text>
</comment>